<dbReference type="AlphaFoldDB" id="A0A3D9V1U3"/>
<protein>
    <submittedName>
        <fullName evidence="2">Uncharacterized protein</fullName>
    </submittedName>
</protein>
<dbReference type="EMBL" id="QTUA01000001">
    <property type="protein sequence ID" value="REF31071.1"/>
    <property type="molecule type" value="Genomic_DNA"/>
</dbReference>
<sequence length="235" mass="24657">MREISLSARSPASGSDRHVMRLTSILAISLITFSTAACGTQTLDSAGANPGATTKPVAATTSPTPERVTGQKEKSPEAKTVTIEASRTTANYAAPATPEGAVQFFVTALRDYVRTAPTDRQDRANQLHGDVPSPDAASTPVDIAQATEPGWDDLVATAGEYRILAISGPTSSPQAVMLEAKLTPQVSGRSQTPVVIGGVVARSQSGEWVLESTRRAPSKKNYSSSPWGHLAEVEK</sequence>
<name>A0A3D9V1U3_9MICO</name>
<feature type="region of interest" description="Disordered" evidence="1">
    <location>
        <begin position="211"/>
        <end position="235"/>
    </location>
</feature>
<evidence type="ECO:0000256" key="1">
    <source>
        <dbReference type="SAM" id="MobiDB-lite"/>
    </source>
</evidence>
<comment type="caution">
    <text evidence="2">The sequence shown here is derived from an EMBL/GenBank/DDBJ whole genome shotgun (WGS) entry which is preliminary data.</text>
</comment>
<gene>
    <name evidence="2" type="ORF">DFJ65_2113</name>
</gene>
<proteinExistence type="predicted"/>
<feature type="region of interest" description="Disordered" evidence="1">
    <location>
        <begin position="119"/>
        <end position="139"/>
    </location>
</feature>
<feature type="region of interest" description="Disordered" evidence="1">
    <location>
        <begin position="45"/>
        <end position="81"/>
    </location>
</feature>
<evidence type="ECO:0000313" key="3">
    <source>
        <dbReference type="Proteomes" id="UP000256253"/>
    </source>
</evidence>
<organism evidence="2 3">
    <name type="scientific">Calidifontibacter indicus</name>
    <dbReference type="NCBI Taxonomy" id="419650"/>
    <lineage>
        <taxon>Bacteria</taxon>
        <taxon>Bacillati</taxon>
        <taxon>Actinomycetota</taxon>
        <taxon>Actinomycetes</taxon>
        <taxon>Micrococcales</taxon>
        <taxon>Dermacoccaceae</taxon>
        <taxon>Calidifontibacter</taxon>
    </lineage>
</organism>
<evidence type="ECO:0000313" key="2">
    <source>
        <dbReference type="EMBL" id="REF31071.1"/>
    </source>
</evidence>
<reference evidence="2 3" key="1">
    <citation type="submission" date="2018-08" db="EMBL/GenBank/DDBJ databases">
        <title>Sequencing the genomes of 1000 actinobacteria strains.</title>
        <authorList>
            <person name="Klenk H.-P."/>
        </authorList>
    </citation>
    <scope>NUCLEOTIDE SEQUENCE [LARGE SCALE GENOMIC DNA]</scope>
    <source>
        <strain evidence="2 3">DSM 22967</strain>
    </source>
</reference>
<keyword evidence="3" id="KW-1185">Reference proteome</keyword>
<dbReference type="Proteomes" id="UP000256253">
    <property type="component" value="Unassembled WGS sequence"/>
</dbReference>
<accession>A0A3D9V1U3</accession>